<dbReference type="Proteomes" id="UP001501584">
    <property type="component" value="Unassembled WGS sequence"/>
</dbReference>
<reference evidence="2 3" key="1">
    <citation type="journal article" date="2019" name="Int. J. Syst. Evol. Microbiol.">
        <title>The Global Catalogue of Microorganisms (GCM) 10K type strain sequencing project: providing services to taxonomists for standard genome sequencing and annotation.</title>
        <authorList>
            <consortium name="The Broad Institute Genomics Platform"/>
            <consortium name="The Broad Institute Genome Sequencing Center for Infectious Disease"/>
            <person name="Wu L."/>
            <person name="Ma J."/>
        </authorList>
    </citation>
    <scope>NUCLEOTIDE SEQUENCE [LARGE SCALE GENOMIC DNA]</scope>
    <source>
        <strain evidence="2 3">JCM 6238</strain>
    </source>
</reference>
<protein>
    <submittedName>
        <fullName evidence="2">Uncharacterized protein</fullName>
    </submittedName>
</protein>
<comment type="caution">
    <text evidence="2">The sequence shown here is derived from an EMBL/GenBank/DDBJ whole genome shotgun (WGS) entry which is preliminary data.</text>
</comment>
<evidence type="ECO:0000313" key="3">
    <source>
        <dbReference type="Proteomes" id="UP001501584"/>
    </source>
</evidence>
<feature type="region of interest" description="Disordered" evidence="1">
    <location>
        <begin position="111"/>
        <end position="157"/>
    </location>
</feature>
<dbReference type="EMBL" id="BAAASX010000006">
    <property type="protein sequence ID" value="GAA2339920.1"/>
    <property type="molecule type" value="Genomic_DNA"/>
</dbReference>
<keyword evidence="3" id="KW-1185">Reference proteome</keyword>
<evidence type="ECO:0000313" key="2">
    <source>
        <dbReference type="EMBL" id="GAA2339920.1"/>
    </source>
</evidence>
<name>A0ABN3FZ08_9ACTN</name>
<feature type="region of interest" description="Disordered" evidence="1">
    <location>
        <begin position="52"/>
        <end position="96"/>
    </location>
</feature>
<gene>
    <name evidence="2" type="ORF">GCM10010403_35660</name>
</gene>
<proteinExistence type="predicted"/>
<organism evidence="2 3">
    <name type="scientific">Glycomyces rutgersensis</name>
    <dbReference type="NCBI Taxonomy" id="58115"/>
    <lineage>
        <taxon>Bacteria</taxon>
        <taxon>Bacillati</taxon>
        <taxon>Actinomycetota</taxon>
        <taxon>Actinomycetes</taxon>
        <taxon>Glycomycetales</taxon>
        <taxon>Glycomycetaceae</taxon>
        <taxon>Glycomyces</taxon>
    </lineage>
</organism>
<accession>A0ABN3FZ08</accession>
<evidence type="ECO:0000256" key="1">
    <source>
        <dbReference type="SAM" id="MobiDB-lite"/>
    </source>
</evidence>
<sequence>MNAVRTEGADQPCQRSARAIWGLRRSIVRMWVNASFLPDRGRVVARSQKLPHEIRAREVPRAPGAPGRNRRDARARMRSKAAGPRIPDPLDRPAATNADVKIVMVRNPIPAVEDAAERGSAKSVRSVDRRRRTGSSGLGRSAGFGPVWATGLSPGRA</sequence>